<keyword evidence="1" id="KW-0812">Transmembrane</keyword>
<proteinExistence type="predicted"/>
<feature type="transmembrane region" description="Helical" evidence="1">
    <location>
        <begin position="12"/>
        <end position="34"/>
    </location>
</feature>
<dbReference type="PROSITE" id="PS00134">
    <property type="entry name" value="TRYPSIN_HIS"/>
    <property type="match status" value="1"/>
</dbReference>
<dbReference type="InterPro" id="IPR043504">
    <property type="entry name" value="Peptidase_S1_PA_chymotrypsin"/>
</dbReference>
<dbReference type="InterPro" id="IPR001254">
    <property type="entry name" value="Trypsin_dom"/>
</dbReference>
<dbReference type="CDD" id="cd21112">
    <property type="entry name" value="alphaLP-like"/>
    <property type="match status" value="1"/>
</dbReference>
<keyword evidence="1" id="KW-1133">Transmembrane helix</keyword>
<organism evidence="3 4">
    <name type="scientific">Mycobacterium asiaticum</name>
    <dbReference type="NCBI Taxonomy" id="1790"/>
    <lineage>
        <taxon>Bacteria</taxon>
        <taxon>Bacillati</taxon>
        <taxon>Actinomycetota</taxon>
        <taxon>Actinomycetes</taxon>
        <taxon>Mycobacteriales</taxon>
        <taxon>Mycobacteriaceae</taxon>
        <taxon>Mycobacterium</taxon>
    </lineage>
</organism>
<dbReference type="GO" id="GO:0006508">
    <property type="term" value="P:proteolysis"/>
    <property type="evidence" value="ECO:0007669"/>
    <property type="project" value="InterPro"/>
</dbReference>
<dbReference type="SUPFAM" id="SSF50494">
    <property type="entry name" value="Trypsin-like serine proteases"/>
    <property type="match status" value="1"/>
</dbReference>
<gene>
    <name evidence="3" type="ORF">A5636_19535</name>
</gene>
<evidence type="ECO:0000259" key="2">
    <source>
        <dbReference type="Pfam" id="PF00089"/>
    </source>
</evidence>
<evidence type="ECO:0000313" key="4">
    <source>
        <dbReference type="Proteomes" id="UP000093629"/>
    </source>
</evidence>
<dbReference type="OrthoDB" id="8781117at2"/>
<protein>
    <submittedName>
        <fullName evidence="3">Endopeptidase</fullName>
    </submittedName>
</protein>
<reference evidence="3 4" key="1">
    <citation type="submission" date="2016-06" db="EMBL/GenBank/DDBJ databases">
        <authorList>
            <person name="Kjaerup R.B."/>
            <person name="Dalgaard T.S."/>
            <person name="Juul-Madsen H.R."/>
        </authorList>
    </citation>
    <scope>NUCLEOTIDE SEQUENCE [LARGE SCALE GENOMIC DNA]</scope>
    <source>
        <strain evidence="3 4">1245139.5</strain>
    </source>
</reference>
<dbReference type="Gene3D" id="2.40.10.10">
    <property type="entry name" value="Trypsin-like serine proteases"/>
    <property type="match status" value="2"/>
</dbReference>
<dbReference type="GO" id="GO:0004252">
    <property type="term" value="F:serine-type endopeptidase activity"/>
    <property type="evidence" value="ECO:0007669"/>
    <property type="project" value="InterPro"/>
</dbReference>
<dbReference type="InterPro" id="IPR018114">
    <property type="entry name" value="TRYPSIN_HIS"/>
</dbReference>
<keyword evidence="4" id="KW-1185">Reference proteome</keyword>
<dbReference type="PROSITE" id="PS00135">
    <property type="entry name" value="TRYPSIN_SER"/>
    <property type="match status" value="1"/>
</dbReference>
<evidence type="ECO:0000256" key="1">
    <source>
        <dbReference type="SAM" id="Phobius"/>
    </source>
</evidence>
<evidence type="ECO:0000313" key="3">
    <source>
        <dbReference type="EMBL" id="OBK19176.1"/>
    </source>
</evidence>
<sequence>MIYPMNPATQASLRTVLLLAGTLLCLMVAVWPLIARGARRRPAPNSRGTYSWRLSAFALLSTAAFVAALWMPPHQAPLLQLKPDVQPPIPLPAAGAIGPGTGIAVTYADGSGGMGCTAGFLVRTDDGDTGVLTAGHCNKVGEQSKVSMNPGSIPYTTVGRFSRTVLEGERGEAHDIGLILLDSDEVPRTPAITASMPVTGVADELQLGQQLCKYGMTTGRMECGQITGVSESKVVFLAASRCGDSGGPVYLLTNDGAVAVGIHIRAGRPNDPNPGCSTPATFSVAELVQPWLTQWGLTAVTS</sequence>
<accession>A0A1A3NBK5</accession>
<comment type="caution">
    <text evidence="3">The sequence shown here is derived from an EMBL/GenBank/DDBJ whole genome shotgun (WGS) entry which is preliminary data.</text>
</comment>
<keyword evidence="1" id="KW-0472">Membrane</keyword>
<dbReference type="Pfam" id="PF00089">
    <property type="entry name" value="Trypsin"/>
    <property type="match status" value="1"/>
</dbReference>
<dbReference type="Proteomes" id="UP000093629">
    <property type="component" value="Unassembled WGS sequence"/>
</dbReference>
<dbReference type="InterPro" id="IPR009003">
    <property type="entry name" value="Peptidase_S1_PA"/>
</dbReference>
<feature type="domain" description="Peptidase S1" evidence="2">
    <location>
        <begin position="118"/>
        <end position="281"/>
    </location>
</feature>
<dbReference type="EMBL" id="LZLQ01000018">
    <property type="protein sequence ID" value="OBK19176.1"/>
    <property type="molecule type" value="Genomic_DNA"/>
</dbReference>
<dbReference type="AlphaFoldDB" id="A0A1A3NBK5"/>
<name>A0A1A3NBK5_MYCAS</name>
<dbReference type="InterPro" id="IPR033116">
    <property type="entry name" value="TRYPSIN_SER"/>
</dbReference>
<feature type="transmembrane region" description="Helical" evidence="1">
    <location>
        <begin position="54"/>
        <end position="72"/>
    </location>
</feature>